<keyword evidence="8" id="KW-1185">Reference proteome</keyword>
<gene>
    <name evidence="7" type="ORF">EDD29_0577</name>
</gene>
<dbReference type="RefSeq" id="WP_123662026.1">
    <property type="nucleotide sequence ID" value="NZ_RJKE01000001.1"/>
</dbReference>
<dbReference type="AlphaFoldDB" id="A0A3N1CP35"/>
<dbReference type="Pfam" id="PF13365">
    <property type="entry name" value="Trypsin_2"/>
    <property type="match status" value="1"/>
</dbReference>
<dbReference type="PROSITE" id="PS50106">
    <property type="entry name" value="PDZ"/>
    <property type="match status" value="1"/>
</dbReference>
<feature type="compositionally biased region" description="Basic and acidic residues" evidence="4">
    <location>
        <begin position="1"/>
        <end position="11"/>
    </location>
</feature>
<dbReference type="Proteomes" id="UP000272400">
    <property type="component" value="Unassembled WGS sequence"/>
</dbReference>
<keyword evidence="5" id="KW-1133">Transmembrane helix</keyword>
<dbReference type="Gene3D" id="2.40.10.10">
    <property type="entry name" value="Trypsin-like serine proteases"/>
    <property type="match status" value="2"/>
</dbReference>
<dbReference type="InterPro" id="IPR009003">
    <property type="entry name" value="Peptidase_S1_PA"/>
</dbReference>
<evidence type="ECO:0000256" key="5">
    <source>
        <dbReference type="SAM" id="Phobius"/>
    </source>
</evidence>
<reference evidence="7 8" key="1">
    <citation type="submission" date="2018-11" db="EMBL/GenBank/DDBJ databases">
        <title>Sequencing the genomes of 1000 actinobacteria strains.</title>
        <authorList>
            <person name="Klenk H.-P."/>
        </authorList>
    </citation>
    <scope>NUCLEOTIDE SEQUENCE [LARGE SCALE GENOMIC DNA]</scope>
    <source>
        <strain evidence="7 8">DSM 44254</strain>
    </source>
</reference>
<organism evidence="7 8">
    <name type="scientific">Actinocorallia herbida</name>
    <dbReference type="NCBI Taxonomy" id="58109"/>
    <lineage>
        <taxon>Bacteria</taxon>
        <taxon>Bacillati</taxon>
        <taxon>Actinomycetota</taxon>
        <taxon>Actinomycetes</taxon>
        <taxon>Streptosporangiales</taxon>
        <taxon>Thermomonosporaceae</taxon>
        <taxon>Actinocorallia</taxon>
    </lineage>
</organism>
<dbReference type="InterPro" id="IPR001940">
    <property type="entry name" value="Peptidase_S1C"/>
</dbReference>
<dbReference type="EMBL" id="RJKE01000001">
    <property type="protein sequence ID" value="ROO83087.1"/>
    <property type="molecule type" value="Genomic_DNA"/>
</dbReference>
<evidence type="ECO:0000313" key="8">
    <source>
        <dbReference type="Proteomes" id="UP000272400"/>
    </source>
</evidence>
<dbReference type="PRINTS" id="PR00834">
    <property type="entry name" value="PROTEASES2C"/>
</dbReference>
<dbReference type="SUPFAM" id="SSF50156">
    <property type="entry name" value="PDZ domain-like"/>
    <property type="match status" value="1"/>
</dbReference>
<dbReference type="GO" id="GO:0004252">
    <property type="term" value="F:serine-type endopeptidase activity"/>
    <property type="evidence" value="ECO:0007669"/>
    <property type="project" value="InterPro"/>
</dbReference>
<feature type="region of interest" description="Disordered" evidence="4">
    <location>
        <begin position="191"/>
        <end position="214"/>
    </location>
</feature>
<dbReference type="InterPro" id="IPR051201">
    <property type="entry name" value="Chloro_Bact_Ser_Proteases"/>
</dbReference>
<name>A0A3N1CP35_9ACTN</name>
<comment type="similarity">
    <text evidence="1">Belongs to the peptidase S1C family.</text>
</comment>
<dbReference type="SMART" id="SM00228">
    <property type="entry name" value="PDZ"/>
    <property type="match status" value="1"/>
</dbReference>
<evidence type="ECO:0000256" key="3">
    <source>
        <dbReference type="ARBA" id="ARBA00022801"/>
    </source>
</evidence>
<dbReference type="Pfam" id="PF13180">
    <property type="entry name" value="PDZ_2"/>
    <property type="match status" value="1"/>
</dbReference>
<keyword evidence="3" id="KW-0378">Hydrolase</keyword>
<keyword evidence="5" id="KW-0472">Membrane</keyword>
<dbReference type="InterPro" id="IPR001478">
    <property type="entry name" value="PDZ"/>
</dbReference>
<evidence type="ECO:0000259" key="6">
    <source>
        <dbReference type="PROSITE" id="PS50106"/>
    </source>
</evidence>
<keyword evidence="2 7" id="KW-0645">Protease</keyword>
<evidence type="ECO:0000256" key="2">
    <source>
        <dbReference type="ARBA" id="ARBA00022670"/>
    </source>
</evidence>
<sequence length="521" mass="51630">MTDDKGSHEAVEEGPAGPVFSPPDTPAAPSDKLVVSRAAAAANAPQPTMVDGAVVQAQESPWASGAQRLPESAPPRYQDNPPLYQDAPPAYGEPRPGFAPARQGAYWPGTQPAAPPPPIIPGMAPPPPPPPGGQGLPPGGPGAPNWAPVPPPASAPRRTPGVGVFAIGALVIALVASAVGAGVAVSVTNDDGSVNAPVSIGGGSGNGESQQARDPKSVAGVAQKVLPSVVTVKVSLANGEGGTGTGFIVRGGYIITNNHVVEAGGGGTPSINVVFSDEKEVSAAVVGTSAENDVAVLKPQGQHSLPELELGDSDALAPGDPVIAIGSPLGLTGSVTTGIISAKDRVVPTGDENGSDGGMITALQTDAAINPGNSGGPLVNAADGKVIGMNTAIASLGQGSGESGSIGLGFAIPINKVRQVADALIEGKTVRKTMIGISMNTQYQGDGVQILDSAQGIVKDGPADKAGLKPGDLVLKVDDRAVTSTDALVAIISSHAPGDTVTLTYRRDGQQGTVKVTLGQG</sequence>
<protein>
    <submittedName>
        <fullName evidence="7">Putative serine protease PepD</fullName>
    </submittedName>
</protein>
<evidence type="ECO:0000313" key="7">
    <source>
        <dbReference type="EMBL" id="ROO83087.1"/>
    </source>
</evidence>
<evidence type="ECO:0000256" key="4">
    <source>
        <dbReference type="SAM" id="MobiDB-lite"/>
    </source>
</evidence>
<dbReference type="PANTHER" id="PTHR43343">
    <property type="entry name" value="PEPTIDASE S12"/>
    <property type="match status" value="1"/>
</dbReference>
<evidence type="ECO:0000256" key="1">
    <source>
        <dbReference type="ARBA" id="ARBA00010541"/>
    </source>
</evidence>
<dbReference type="SUPFAM" id="SSF50494">
    <property type="entry name" value="Trypsin-like serine proteases"/>
    <property type="match status" value="1"/>
</dbReference>
<dbReference type="InterPro" id="IPR043504">
    <property type="entry name" value="Peptidase_S1_PA_chymotrypsin"/>
</dbReference>
<dbReference type="GO" id="GO:0006508">
    <property type="term" value="P:proteolysis"/>
    <property type="evidence" value="ECO:0007669"/>
    <property type="project" value="UniProtKB-KW"/>
</dbReference>
<keyword evidence="5" id="KW-0812">Transmembrane</keyword>
<comment type="caution">
    <text evidence="7">The sequence shown here is derived from an EMBL/GenBank/DDBJ whole genome shotgun (WGS) entry which is preliminary data.</text>
</comment>
<feature type="transmembrane region" description="Helical" evidence="5">
    <location>
        <begin position="162"/>
        <end position="185"/>
    </location>
</feature>
<accession>A0A3N1CP35</accession>
<feature type="domain" description="PDZ" evidence="6">
    <location>
        <begin position="434"/>
        <end position="509"/>
    </location>
</feature>
<dbReference type="PANTHER" id="PTHR43343:SF3">
    <property type="entry name" value="PROTEASE DO-LIKE 8, CHLOROPLASTIC"/>
    <property type="match status" value="1"/>
</dbReference>
<feature type="region of interest" description="Disordered" evidence="4">
    <location>
        <begin position="1"/>
        <end position="157"/>
    </location>
</feature>
<dbReference type="Gene3D" id="2.30.42.10">
    <property type="match status" value="1"/>
</dbReference>
<proteinExistence type="inferred from homology"/>
<dbReference type="InterPro" id="IPR036034">
    <property type="entry name" value="PDZ_sf"/>
</dbReference>
<dbReference type="OrthoDB" id="9758917at2"/>
<feature type="compositionally biased region" description="Pro residues" evidence="4">
    <location>
        <begin position="113"/>
        <end position="132"/>
    </location>
</feature>